<reference evidence="3" key="1">
    <citation type="submission" date="2017-09" db="EMBL/GenBank/DDBJ databases">
        <title>Depth-based differentiation of microbial function through sediment-hosted aquifers and enrichment of novel symbionts in the deep terrestrial subsurface.</title>
        <authorList>
            <person name="Probst A.J."/>
            <person name="Ladd B."/>
            <person name="Jarett J.K."/>
            <person name="Geller-Mcgrath D.E."/>
            <person name="Sieber C.M.K."/>
            <person name="Emerson J.B."/>
            <person name="Anantharaman K."/>
            <person name="Thomas B.C."/>
            <person name="Malmstrom R."/>
            <person name="Stieglmeier M."/>
            <person name="Klingl A."/>
            <person name="Woyke T."/>
            <person name="Ryan C.M."/>
            <person name="Banfield J.F."/>
        </authorList>
    </citation>
    <scope>NUCLEOTIDE SEQUENCE [LARGE SCALE GENOMIC DNA]</scope>
</reference>
<evidence type="ECO:0000313" key="3">
    <source>
        <dbReference type="Proteomes" id="UP000228503"/>
    </source>
</evidence>
<evidence type="ECO:0000256" key="1">
    <source>
        <dbReference type="SAM" id="Phobius"/>
    </source>
</evidence>
<accession>A0A2M7TZD4</accession>
<feature type="transmembrane region" description="Helical" evidence="1">
    <location>
        <begin position="29"/>
        <end position="51"/>
    </location>
</feature>
<keyword evidence="1" id="KW-1133">Transmembrane helix</keyword>
<evidence type="ECO:0000313" key="2">
    <source>
        <dbReference type="EMBL" id="PIZ63125.1"/>
    </source>
</evidence>
<keyword evidence="1" id="KW-0472">Membrane</keyword>
<dbReference type="AlphaFoldDB" id="A0A2M7TZD4"/>
<comment type="caution">
    <text evidence="2">The sequence shown here is derived from an EMBL/GenBank/DDBJ whole genome shotgun (WGS) entry which is preliminary data.</text>
</comment>
<dbReference type="EMBL" id="PFOB01000031">
    <property type="protein sequence ID" value="PIZ63125.1"/>
    <property type="molecule type" value="Genomic_DNA"/>
</dbReference>
<feature type="transmembrane region" description="Helical" evidence="1">
    <location>
        <begin position="126"/>
        <end position="147"/>
    </location>
</feature>
<gene>
    <name evidence="2" type="ORF">COY16_02735</name>
</gene>
<name>A0A2M7TZD4_9BACT</name>
<proteinExistence type="predicted"/>
<dbReference type="Proteomes" id="UP000228503">
    <property type="component" value="Unassembled WGS sequence"/>
</dbReference>
<organism evidence="2 3">
    <name type="scientific">Candidatus Roizmanbacteria bacterium CG_4_10_14_0_2_um_filter_39_13</name>
    <dbReference type="NCBI Taxonomy" id="1974825"/>
    <lineage>
        <taxon>Bacteria</taxon>
        <taxon>Candidatus Roizmaniibacteriota</taxon>
    </lineage>
</organism>
<sequence>MKKLSWLGGASLTLYVISGQRNITEELAYVAGACVIIIVLVVVSIIWPLIFSRNGRTEVKQSIGTLKVRRGPFGLFGTGEITVTQKTTYQGYPMDVKAATGSVMPDKLTPTGYASGFDFGISWKTFFVGVFCTLVGVFCLFVLYGLWRVGAF</sequence>
<keyword evidence="1" id="KW-0812">Transmembrane</keyword>
<protein>
    <submittedName>
        <fullName evidence="2">Uncharacterized protein</fullName>
    </submittedName>
</protein>